<name>A0A4C1Z8A1_EUMVA</name>
<accession>A0A4C1Z8A1</accession>
<gene>
    <name evidence="1" type="ORF">EVAR_56124_1</name>
</gene>
<keyword evidence="2" id="KW-1185">Reference proteome</keyword>
<organism evidence="1 2">
    <name type="scientific">Eumeta variegata</name>
    <name type="common">Bagworm moth</name>
    <name type="synonym">Eumeta japonica</name>
    <dbReference type="NCBI Taxonomy" id="151549"/>
    <lineage>
        <taxon>Eukaryota</taxon>
        <taxon>Metazoa</taxon>
        <taxon>Ecdysozoa</taxon>
        <taxon>Arthropoda</taxon>
        <taxon>Hexapoda</taxon>
        <taxon>Insecta</taxon>
        <taxon>Pterygota</taxon>
        <taxon>Neoptera</taxon>
        <taxon>Endopterygota</taxon>
        <taxon>Lepidoptera</taxon>
        <taxon>Glossata</taxon>
        <taxon>Ditrysia</taxon>
        <taxon>Tineoidea</taxon>
        <taxon>Psychidae</taxon>
        <taxon>Oiketicinae</taxon>
        <taxon>Eumeta</taxon>
    </lineage>
</organism>
<dbReference type="EMBL" id="BGZK01001589">
    <property type="protein sequence ID" value="GBP82825.1"/>
    <property type="molecule type" value="Genomic_DNA"/>
</dbReference>
<comment type="caution">
    <text evidence="1">The sequence shown here is derived from an EMBL/GenBank/DDBJ whole genome shotgun (WGS) entry which is preliminary data.</text>
</comment>
<proteinExistence type="predicted"/>
<reference evidence="1 2" key="1">
    <citation type="journal article" date="2019" name="Commun. Biol.">
        <title>The bagworm genome reveals a unique fibroin gene that provides high tensile strength.</title>
        <authorList>
            <person name="Kono N."/>
            <person name="Nakamura H."/>
            <person name="Ohtoshi R."/>
            <person name="Tomita M."/>
            <person name="Numata K."/>
            <person name="Arakawa K."/>
        </authorList>
    </citation>
    <scope>NUCLEOTIDE SEQUENCE [LARGE SCALE GENOMIC DNA]</scope>
</reference>
<evidence type="ECO:0000313" key="1">
    <source>
        <dbReference type="EMBL" id="GBP82825.1"/>
    </source>
</evidence>
<protein>
    <submittedName>
        <fullName evidence="1">Uncharacterized protein</fullName>
    </submittedName>
</protein>
<dbReference type="Proteomes" id="UP000299102">
    <property type="component" value="Unassembled WGS sequence"/>
</dbReference>
<dbReference type="AlphaFoldDB" id="A0A4C1Z8A1"/>
<sequence length="88" mass="9590">MVELYWGQLGCSTKIGSGTAEMSVVLTKYRREVTTSVFTLRPPLNEFVTTHKHSLFTLEASTLHLNLHVPSACPAASAPGKPHDVNNP</sequence>
<evidence type="ECO:0000313" key="2">
    <source>
        <dbReference type="Proteomes" id="UP000299102"/>
    </source>
</evidence>